<protein>
    <submittedName>
        <fullName evidence="2">Uncharacterized protein</fullName>
    </submittedName>
</protein>
<accession>A0A552WM78</accession>
<evidence type="ECO:0000313" key="3">
    <source>
        <dbReference type="Proteomes" id="UP000318693"/>
    </source>
</evidence>
<feature type="transmembrane region" description="Helical" evidence="1">
    <location>
        <begin position="51"/>
        <end position="68"/>
    </location>
</feature>
<dbReference type="AlphaFoldDB" id="A0A552WM78"/>
<proteinExistence type="predicted"/>
<keyword evidence="1" id="KW-0472">Membrane</keyword>
<reference evidence="2 3" key="1">
    <citation type="submission" date="2019-07" db="EMBL/GenBank/DDBJ databases">
        <title>Georgenia wutianyii sp. nov. and Georgenia *** sp. nov. isolated from plateau pika (Ochotona curzoniae) in the Qinghai-Tibet plateau of China.</title>
        <authorList>
            <person name="Tian Z."/>
        </authorList>
    </citation>
    <scope>NUCLEOTIDE SEQUENCE [LARGE SCALE GENOMIC DNA]</scope>
    <source>
        <strain evidence="2 3">Z446</strain>
    </source>
</reference>
<feature type="transmembrane region" description="Helical" evidence="1">
    <location>
        <begin position="74"/>
        <end position="94"/>
    </location>
</feature>
<evidence type="ECO:0000256" key="1">
    <source>
        <dbReference type="SAM" id="Phobius"/>
    </source>
</evidence>
<keyword evidence="3" id="KW-1185">Reference proteome</keyword>
<sequence>MTVSTAGLPVRWAAGVDATVASAAELGAATGDAVAESSEAGPPGSRRAQGLTVLAAALGLATVAYVVLALVQGLGAAATVVPALSGLLAAAAVASRAVAVRREDAAGATASMERHRVAAAEVVVDRLLARPTAAVLARHRQLRAAVRAP</sequence>
<evidence type="ECO:0000313" key="2">
    <source>
        <dbReference type="EMBL" id="TRW43878.1"/>
    </source>
</evidence>
<organism evidence="2 3">
    <name type="scientific">Georgenia yuyongxinii</name>
    <dbReference type="NCBI Taxonomy" id="2589797"/>
    <lineage>
        <taxon>Bacteria</taxon>
        <taxon>Bacillati</taxon>
        <taxon>Actinomycetota</taxon>
        <taxon>Actinomycetes</taxon>
        <taxon>Micrococcales</taxon>
        <taxon>Bogoriellaceae</taxon>
        <taxon>Georgenia</taxon>
    </lineage>
</organism>
<comment type="caution">
    <text evidence="2">The sequence shown here is derived from an EMBL/GenBank/DDBJ whole genome shotgun (WGS) entry which is preliminary data.</text>
</comment>
<dbReference type="Proteomes" id="UP000318693">
    <property type="component" value="Unassembled WGS sequence"/>
</dbReference>
<keyword evidence="1" id="KW-0812">Transmembrane</keyword>
<gene>
    <name evidence="2" type="ORF">FJ693_16015</name>
</gene>
<name>A0A552WM78_9MICO</name>
<keyword evidence="1" id="KW-1133">Transmembrane helix</keyword>
<dbReference type="EMBL" id="VJXR01000062">
    <property type="protein sequence ID" value="TRW43878.1"/>
    <property type="molecule type" value="Genomic_DNA"/>
</dbReference>